<gene>
    <name evidence="4" type="ORF">ACHAW5_006692</name>
</gene>
<evidence type="ECO:0000256" key="1">
    <source>
        <dbReference type="ARBA" id="ARBA00006992"/>
    </source>
</evidence>
<sequence length="1667" mass="184215">MFSAPTIPSPGIEALRDALRQGGDAAAAMAAIAAASRALSATSSEAADKKPSSKDVANQEGQDDGHEVEDEISYSPYKPTKLKYGRDHPDPVVENATLAAVTPPDITYNLAMPSDIILTGKLSNLQLEAVVYGCQRHMMDLPTKFMPSRRLDSPVDEKENVLNAIPENIPVDDKDVKGNVRAVTPTIPAADGRKREPPPIRAGFLLGDGAGMGKGRTLAGFVVENIARGRKKHVWISVSSDLYEDAKRDLRDLGMGAYAENNCFNLGKLPYGSLVSSASASSSKSKKTKGKNTKASKTKADTGCYDEGVMFATYSTLIGKNRIGTRLEQLVEWCGGSNPEEFDGLIMLDECHKAKTIDLDENGKAANVGRNAVCSQTAAKVVELQNLLPRARVVYCSATSVSEPKNLGFMSRLGLWGPGTEHPSGFNQFLKGLDRLGTGAMELHAMHLKSLGAITARTLSYKMCEFEMIDNVGDANVRKVYNQAAELWTDLHTKLADRCRQLKDDEEKKKKIKSLEERGVPLTEDLLYHLELHDDSDSEGEDSDDEDEAIAEQKQLRRKFRKRKPGILKGLFWSSHQRFFRSLCIASKVDKAVELAKKAVNEDGHCCVIGLQSTGEARAKGAAKSSGINLDKGSGTLDDFVSAPNEDLKRIIMQMFPLPPKPRGVIAPEFLNVLKKDDFSDDSTDDETTSSDKSYTGRPNGLPSRRATQKEVNYSELNIDDDGNDSSALWGKKRKNSKIVSKSIKKHRSSSISTNDSDEESDFTVELSDDDDTFDDDDSVDFDNSNDPVRKTSRKANSIPWNEIPLERAGLALGSRFDQADHERLVMYRKSAEQVKAWLETVDKLNLPANPLDRLLNELGGPSEVAELTGRKTRQVEIYDALLDKKVVVYEKRKGDGPMDQINIEEKNHFQSGVKKVAILSEAASTGISLQADKRVKNQCRRVHITLELPWSADKAIQQLGRTHRSNQTSGPIYKFLISDVGGEKRFASAVAKRLAKLGALTQGDRRATGSANGLGLGSFDMDSYYGKKALRDMFLMIWSCSSVSVVDGEIGDTADNLFVEVLQIVDEQLTAALDGGSDWENNLIPYDATTIAEETHSMMIYNLLTGCCKRLAEDRVHAIKDGRSTVGYMEALANGTEDSETVKANLDTELRRAKEAGLNFNVLCNFWLYDVGVMQTDMSKYPDVTRFLNRLLGMNLNRQKFMFMYFMASLDNVVITAKRAGTYDIGITTLTGNNIEFAGKPRAFTFRGLAAKDDRVYLYKVAQDTGTRPETALELYNEAKGQNVPTSREWNRRAERLEINTGFYLDSRRNIFKVTPKVWLIINGGAQSDSCVVIRPNLHRKTESKHDIRKRIMNGHLASVSVDQAMTVWKREFDLADIPASENYQFSCPGRHKECYIFAGSIVPILNKILSASGIQGDSEREAKPYRVVRVDTSKVLVDVDEIEQEGAQSSDDKQGSGQAAEHVTIEVDSLIGGEEDVGKGVARKIGASVFRGLIVKYKDDDENEHCHPSGSFYTRFTDGTKLKMDGSKANMARRLFEKEANHLVACGMPREDVCNSLAENTVAGLNVKSQVRLPILGDGEDEDPENHELIFEETFQGEVPDAIVGLMFNDKTVRARDASNNEVEVQLWEKVLMHLSQRLLSEGVESARQLYNLEKSELLTSSCDA</sequence>
<dbReference type="PANTHER" id="PTHR12706:SF30">
    <property type="entry name" value="PROTEIN STRAWBERRY NOTCH-RELATED"/>
    <property type="match status" value="1"/>
</dbReference>
<keyword evidence="5" id="KW-1185">Reference proteome</keyword>
<feature type="compositionally biased region" description="Basic residues" evidence="2">
    <location>
        <begin position="731"/>
        <end position="749"/>
    </location>
</feature>
<feature type="domain" description="Helicase C-terminal" evidence="3">
    <location>
        <begin position="851"/>
        <end position="1013"/>
    </location>
</feature>
<protein>
    <recommendedName>
        <fullName evidence="3">Helicase C-terminal domain-containing protein</fullName>
    </recommendedName>
</protein>
<evidence type="ECO:0000313" key="5">
    <source>
        <dbReference type="Proteomes" id="UP001530315"/>
    </source>
</evidence>
<dbReference type="SUPFAM" id="SSF52540">
    <property type="entry name" value="P-loop containing nucleoside triphosphate hydrolases"/>
    <property type="match status" value="2"/>
</dbReference>
<feature type="region of interest" description="Disordered" evidence="2">
    <location>
        <begin position="40"/>
        <end position="85"/>
    </location>
</feature>
<feature type="region of interest" description="Disordered" evidence="2">
    <location>
        <begin position="677"/>
        <end position="795"/>
    </location>
</feature>
<dbReference type="EMBL" id="JALLAZ020000204">
    <property type="protein sequence ID" value="KAL3800959.1"/>
    <property type="molecule type" value="Genomic_DNA"/>
</dbReference>
<dbReference type="InterPro" id="IPR039187">
    <property type="entry name" value="SNO_AAA"/>
</dbReference>
<dbReference type="PROSITE" id="PS51194">
    <property type="entry name" value="HELICASE_CTER"/>
    <property type="match status" value="1"/>
</dbReference>
<dbReference type="InterPro" id="IPR026937">
    <property type="entry name" value="SBNO_Helicase_C_dom"/>
</dbReference>
<dbReference type="InterPro" id="IPR001650">
    <property type="entry name" value="Helicase_C-like"/>
</dbReference>
<dbReference type="Pfam" id="PF13872">
    <property type="entry name" value="AAA_34"/>
    <property type="match status" value="1"/>
</dbReference>
<evidence type="ECO:0000259" key="3">
    <source>
        <dbReference type="PROSITE" id="PS51194"/>
    </source>
</evidence>
<reference evidence="4 5" key="1">
    <citation type="submission" date="2024-10" db="EMBL/GenBank/DDBJ databases">
        <title>Updated reference genomes for cyclostephanoid diatoms.</title>
        <authorList>
            <person name="Roberts W.R."/>
            <person name="Alverson A.J."/>
        </authorList>
    </citation>
    <scope>NUCLEOTIDE SEQUENCE [LARGE SCALE GENOMIC DNA]</scope>
    <source>
        <strain evidence="4 5">AJA276-08</strain>
    </source>
</reference>
<dbReference type="Proteomes" id="UP001530315">
    <property type="component" value="Unassembled WGS sequence"/>
</dbReference>
<feature type="compositionally biased region" description="Acidic residues" evidence="2">
    <location>
        <begin position="679"/>
        <end position="689"/>
    </location>
</feature>
<dbReference type="InterPro" id="IPR026741">
    <property type="entry name" value="SNO"/>
</dbReference>
<name>A0ABD3QL78_9STRA</name>
<evidence type="ECO:0000313" key="4">
    <source>
        <dbReference type="EMBL" id="KAL3800959.1"/>
    </source>
</evidence>
<dbReference type="InterPro" id="IPR027417">
    <property type="entry name" value="P-loop_NTPase"/>
</dbReference>
<comment type="caution">
    <text evidence="4">The sequence shown here is derived from an EMBL/GenBank/DDBJ whole genome shotgun (WGS) entry which is preliminary data.</text>
</comment>
<dbReference type="PANTHER" id="PTHR12706">
    <property type="entry name" value="STRAWBERRY NOTCH-RELATED"/>
    <property type="match status" value="1"/>
</dbReference>
<accession>A0ABD3QL78</accession>
<feature type="compositionally biased region" description="Acidic residues" evidence="2">
    <location>
        <begin position="756"/>
        <end position="781"/>
    </location>
</feature>
<dbReference type="Pfam" id="PF13871">
    <property type="entry name" value="Helicase_C_4"/>
    <property type="match status" value="1"/>
</dbReference>
<dbReference type="Gene3D" id="3.40.50.300">
    <property type="entry name" value="P-loop containing nucleotide triphosphate hydrolases"/>
    <property type="match status" value="2"/>
</dbReference>
<evidence type="ECO:0000256" key="2">
    <source>
        <dbReference type="SAM" id="MobiDB-lite"/>
    </source>
</evidence>
<organism evidence="4 5">
    <name type="scientific">Stephanodiscus triporus</name>
    <dbReference type="NCBI Taxonomy" id="2934178"/>
    <lineage>
        <taxon>Eukaryota</taxon>
        <taxon>Sar</taxon>
        <taxon>Stramenopiles</taxon>
        <taxon>Ochrophyta</taxon>
        <taxon>Bacillariophyta</taxon>
        <taxon>Coscinodiscophyceae</taxon>
        <taxon>Thalassiosirophycidae</taxon>
        <taxon>Stephanodiscales</taxon>
        <taxon>Stephanodiscaceae</taxon>
        <taxon>Stephanodiscus</taxon>
    </lineage>
</organism>
<proteinExistence type="inferred from homology"/>
<comment type="similarity">
    <text evidence="1">Belongs to the SBNO family.</text>
</comment>